<sequence length="298" mass="32956">MIDLHKLRHLRALAQYGSFVKAADALYISQPALTRSIQSLESKYGMQLFARRRGGVELTVEGRDVLHSAEALLVHAEAVEHDLSALASGDRRIVSFGIGPMTGSMLLEGLLSHILLEDSIALSVRIGSNTDLRAKLLNGEIEFFVGGMPREKDYARSYGLEYERLATSHVGVYVRTDHPLLKQPDANSITEFPVISGSFARALLERDDLASIGLRQPALELDDYDMLLRLASHSDALLITSQRLLELRAEYTFHVLVPRLGPHLDVGVVTVENRPTSQAARRVINLLKEESARSILPS</sequence>
<organism evidence="5 6">
    <name type="scientific">Paenarthrobacter aromaticivorans</name>
    <dbReference type="NCBI Taxonomy" id="2849150"/>
    <lineage>
        <taxon>Bacteria</taxon>
        <taxon>Bacillati</taxon>
        <taxon>Actinomycetota</taxon>
        <taxon>Actinomycetes</taxon>
        <taxon>Micrococcales</taxon>
        <taxon>Micrococcaceae</taxon>
        <taxon>Paenarthrobacter</taxon>
    </lineage>
</organism>
<reference evidence="5 6" key="1">
    <citation type="submission" date="2021-06" db="EMBL/GenBank/DDBJ databases">
        <authorList>
            <person name="Jeong J.W."/>
        </authorList>
    </citation>
    <scope>NUCLEOTIDE SEQUENCE [LARGE SCALE GENOMIC DNA]</scope>
    <source>
        <strain evidence="5 6">MMS21-TAE1-1</strain>
    </source>
</reference>
<evidence type="ECO:0000256" key="2">
    <source>
        <dbReference type="ARBA" id="ARBA00023125"/>
    </source>
</evidence>
<dbReference type="Pfam" id="PF03466">
    <property type="entry name" value="LysR_substrate"/>
    <property type="match status" value="1"/>
</dbReference>
<proteinExistence type="predicted"/>
<dbReference type="PANTHER" id="PTHR30419:SF8">
    <property type="entry name" value="NITROGEN ASSIMILATION TRANSCRIPTIONAL ACTIVATOR-RELATED"/>
    <property type="match status" value="1"/>
</dbReference>
<gene>
    <name evidence="5" type="ORF">KSW38_19575</name>
</gene>
<comment type="caution">
    <text evidence="5">The sequence shown here is derived from an EMBL/GenBank/DDBJ whole genome shotgun (WGS) entry which is preliminary data.</text>
</comment>
<evidence type="ECO:0000313" key="5">
    <source>
        <dbReference type="EMBL" id="MBU8868499.1"/>
    </source>
</evidence>
<dbReference type="PANTHER" id="PTHR30419">
    <property type="entry name" value="HTH-TYPE TRANSCRIPTIONAL REGULATOR YBHD"/>
    <property type="match status" value="1"/>
</dbReference>
<accession>A0ABS6IA78</accession>
<keyword evidence="3" id="KW-0804">Transcription</keyword>
<evidence type="ECO:0000256" key="3">
    <source>
        <dbReference type="ARBA" id="ARBA00023163"/>
    </source>
</evidence>
<name>A0ABS6IA78_9MICC</name>
<dbReference type="InterPro" id="IPR050950">
    <property type="entry name" value="HTH-type_LysR_regulators"/>
</dbReference>
<dbReference type="PROSITE" id="PS50931">
    <property type="entry name" value="HTH_LYSR"/>
    <property type="match status" value="1"/>
</dbReference>
<dbReference type="Pfam" id="PF00126">
    <property type="entry name" value="HTH_1"/>
    <property type="match status" value="1"/>
</dbReference>
<protein>
    <submittedName>
        <fullName evidence="5">LysR family transcriptional regulator</fullName>
    </submittedName>
</protein>
<dbReference type="InterPro" id="IPR000847">
    <property type="entry name" value="LysR_HTH_N"/>
</dbReference>
<dbReference type="CDD" id="cd05466">
    <property type="entry name" value="PBP2_LTTR_substrate"/>
    <property type="match status" value="1"/>
</dbReference>
<keyword evidence="6" id="KW-1185">Reference proteome</keyword>
<evidence type="ECO:0000256" key="1">
    <source>
        <dbReference type="ARBA" id="ARBA00023015"/>
    </source>
</evidence>
<dbReference type="EMBL" id="JAHOPC010000015">
    <property type="protein sequence ID" value="MBU8868499.1"/>
    <property type="molecule type" value="Genomic_DNA"/>
</dbReference>
<evidence type="ECO:0000313" key="6">
    <source>
        <dbReference type="Proteomes" id="UP000824166"/>
    </source>
</evidence>
<evidence type="ECO:0000259" key="4">
    <source>
        <dbReference type="PROSITE" id="PS50931"/>
    </source>
</evidence>
<dbReference type="RefSeq" id="WP_216926622.1">
    <property type="nucleotide sequence ID" value="NZ_JAHOPC010000015.1"/>
</dbReference>
<dbReference type="InterPro" id="IPR005119">
    <property type="entry name" value="LysR_subst-bd"/>
</dbReference>
<keyword evidence="2" id="KW-0238">DNA-binding</keyword>
<dbReference type="Proteomes" id="UP000824166">
    <property type="component" value="Unassembled WGS sequence"/>
</dbReference>
<feature type="domain" description="HTH lysR-type" evidence="4">
    <location>
        <begin position="2"/>
        <end position="59"/>
    </location>
</feature>
<keyword evidence="1" id="KW-0805">Transcription regulation</keyword>